<dbReference type="SUPFAM" id="SSF51391">
    <property type="entry name" value="Thiamin phosphate synthase"/>
    <property type="match status" value="1"/>
</dbReference>
<dbReference type="EMBL" id="FPAS01000004">
    <property type="protein sequence ID" value="SFT80766.1"/>
    <property type="molecule type" value="Genomic_DNA"/>
</dbReference>
<feature type="domain" description="Thiamine phosphate synthase/TenI" evidence="1">
    <location>
        <begin position="3"/>
        <end position="166"/>
    </location>
</feature>
<dbReference type="Proteomes" id="UP000236454">
    <property type="component" value="Unassembled WGS sequence"/>
</dbReference>
<dbReference type="STRING" id="477690.SAMN05216474_2444"/>
<sequence>MLILFTPEQDHPQEMEIVCALFEAGLERLHLRKPGANKEVYKAYLEALPSKYCNKVYLHQHHDLKAHFPEIKLHQRNQDLPNENFKAQTTGAHSIDEALEKLEHFEEVYLSPVFPSISKPGYESRETLSIAYLAAEKRSKIIALGGISSTTIEQAKSLGYQHFALLGTVWKAEDPLEIFRQLQMLV</sequence>
<dbReference type="OrthoDB" id="194683at2"/>
<dbReference type="RefSeq" id="WP_090250438.1">
    <property type="nucleotide sequence ID" value="NZ_FPAS01000004.1"/>
</dbReference>
<evidence type="ECO:0000313" key="2">
    <source>
        <dbReference type="EMBL" id="SFT80766.1"/>
    </source>
</evidence>
<dbReference type="InterPro" id="IPR013785">
    <property type="entry name" value="Aldolase_TIM"/>
</dbReference>
<keyword evidence="3" id="KW-1185">Reference proteome</keyword>
<gene>
    <name evidence="2" type="ORF">SAMN05216474_2444</name>
</gene>
<name>A0A1I7B0P4_9FLAO</name>
<dbReference type="InterPro" id="IPR022998">
    <property type="entry name" value="ThiamineP_synth_TenI"/>
</dbReference>
<dbReference type="Gene3D" id="3.20.20.70">
    <property type="entry name" value="Aldolase class I"/>
    <property type="match status" value="1"/>
</dbReference>
<reference evidence="2 3" key="1">
    <citation type="submission" date="2016-10" db="EMBL/GenBank/DDBJ databases">
        <authorList>
            <person name="de Groot N.N."/>
        </authorList>
    </citation>
    <scope>NUCLEOTIDE SEQUENCE [LARGE SCALE GENOMIC DNA]</scope>
    <source>
        <strain evidence="2 3">CGMCC 1.7005</strain>
    </source>
</reference>
<dbReference type="CDD" id="cd00564">
    <property type="entry name" value="TMP_TenI"/>
    <property type="match status" value="1"/>
</dbReference>
<dbReference type="InterPro" id="IPR036206">
    <property type="entry name" value="ThiamineP_synth_sf"/>
</dbReference>
<proteinExistence type="predicted"/>
<organism evidence="2 3">
    <name type="scientific">Lishizhenia tianjinensis</name>
    <dbReference type="NCBI Taxonomy" id="477690"/>
    <lineage>
        <taxon>Bacteria</taxon>
        <taxon>Pseudomonadati</taxon>
        <taxon>Bacteroidota</taxon>
        <taxon>Flavobacteriia</taxon>
        <taxon>Flavobacteriales</taxon>
        <taxon>Crocinitomicaceae</taxon>
        <taxon>Lishizhenia</taxon>
    </lineage>
</organism>
<protein>
    <submittedName>
        <fullName evidence="2">Thiamine-phosphate pyrophosphorylase</fullName>
    </submittedName>
</protein>
<accession>A0A1I7B0P4</accession>
<dbReference type="AlphaFoldDB" id="A0A1I7B0P4"/>
<dbReference type="Pfam" id="PF02581">
    <property type="entry name" value="TMP-TENI"/>
    <property type="match status" value="1"/>
</dbReference>
<evidence type="ECO:0000259" key="1">
    <source>
        <dbReference type="Pfam" id="PF02581"/>
    </source>
</evidence>
<dbReference type="GO" id="GO:0009228">
    <property type="term" value="P:thiamine biosynthetic process"/>
    <property type="evidence" value="ECO:0007669"/>
    <property type="project" value="UniProtKB-KW"/>
</dbReference>
<evidence type="ECO:0000313" key="3">
    <source>
        <dbReference type="Proteomes" id="UP000236454"/>
    </source>
</evidence>